<evidence type="ECO:0000259" key="1">
    <source>
        <dbReference type="Pfam" id="PF12774"/>
    </source>
</evidence>
<dbReference type="GO" id="GO:0005524">
    <property type="term" value="F:ATP binding"/>
    <property type="evidence" value="ECO:0007669"/>
    <property type="project" value="InterPro"/>
</dbReference>
<name>V3ZYU2_LOTGI</name>
<dbReference type="OMA" id="WVCFEDI"/>
<dbReference type="RefSeq" id="XP_009059754.1">
    <property type="nucleotide sequence ID" value="XM_009061506.1"/>
</dbReference>
<dbReference type="Pfam" id="PF12774">
    <property type="entry name" value="AAA_6"/>
    <property type="match status" value="1"/>
</dbReference>
<proteinExistence type="predicted"/>
<organism evidence="2 3">
    <name type="scientific">Lottia gigantea</name>
    <name type="common">Giant owl limpet</name>
    <dbReference type="NCBI Taxonomy" id="225164"/>
    <lineage>
        <taxon>Eukaryota</taxon>
        <taxon>Metazoa</taxon>
        <taxon>Spiralia</taxon>
        <taxon>Lophotrochozoa</taxon>
        <taxon>Mollusca</taxon>
        <taxon>Gastropoda</taxon>
        <taxon>Patellogastropoda</taxon>
        <taxon>Lottioidea</taxon>
        <taxon>Lottiidae</taxon>
        <taxon>Lottia</taxon>
    </lineage>
</organism>
<dbReference type="InterPro" id="IPR035699">
    <property type="entry name" value="AAA_6"/>
</dbReference>
<dbReference type="STRING" id="225164.V3ZYU2"/>
<keyword evidence="3" id="KW-1185">Reference proteome</keyword>
<dbReference type="PANTHER" id="PTHR46961">
    <property type="entry name" value="DYNEIN HEAVY CHAIN 1, AXONEMAL-LIKE PROTEIN"/>
    <property type="match status" value="1"/>
</dbReference>
<dbReference type="InterPro" id="IPR027417">
    <property type="entry name" value="P-loop_NTPase"/>
</dbReference>
<dbReference type="GO" id="GO:0045505">
    <property type="term" value="F:dynein intermediate chain binding"/>
    <property type="evidence" value="ECO:0007669"/>
    <property type="project" value="InterPro"/>
</dbReference>
<feature type="non-terminal residue" evidence="2">
    <location>
        <position position="142"/>
    </location>
</feature>
<dbReference type="PANTHER" id="PTHR46961:SF21">
    <property type="entry name" value="LOW QUALITY PROTEIN: DYNEIN BETA CHAIN, FLAGELLAR OUTER ARM-LIKE"/>
    <property type="match status" value="1"/>
</dbReference>
<dbReference type="CTD" id="20251472"/>
<dbReference type="Gene3D" id="3.40.50.300">
    <property type="entry name" value="P-loop containing nucleotide triphosphate hydrolases"/>
    <property type="match status" value="1"/>
</dbReference>
<feature type="domain" description="Dynein heavy chain hydrolytic ATP-binding dynein motor region" evidence="1">
    <location>
        <begin position="1"/>
        <end position="138"/>
    </location>
</feature>
<dbReference type="KEGG" id="lgi:LOTGIDRAFT_58893"/>
<evidence type="ECO:0000313" key="3">
    <source>
        <dbReference type="Proteomes" id="UP000030746"/>
    </source>
</evidence>
<accession>V3ZYU2</accession>
<dbReference type="HOGENOM" id="CLU_1820618_0_0_1"/>
<sequence>YGYEYLGSADHEILTPVTERMFVCLTQAVKLHTGSLVVGPAESEKGRIVEELSRCLGHAHYSFNCTSIMDHYQLQDIFRGMAATGCWVNFNNLNYCQPAVLSIFAQLMSTVMAALQAGKKSVHLQSDDIQLSPLGACFALLD</sequence>
<dbReference type="AlphaFoldDB" id="V3ZYU2"/>
<gene>
    <name evidence="2" type="ORF">LOTGIDRAFT_58893</name>
</gene>
<dbReference type="GO" id="GO:0051959">
    <property type="term" value="F:dynein light intermediate chain binding"/>
    <property type="evidence" value="ECO:0007669"/>
    <property type="project" value="InterPro"/>
</dbReference>
<feature type="non-terminal residue" evidence="2">
    <location>
        <position position="1"/>
    </location>
</feature>
<dbReference type="EMBL" id="KB202591">
    <property type="protein sequence ID" value="ESO89557.1"/>
    <property type="molecule type" value="Genomic_DNA"/>
</dbReference>
<dbReference type="GO" id="GO:0007018">
    <property type="term" value="P:microtubule-based movement"/>
    <property type="evidence" value="ECO:0007669"/>
    <property type="project" value="InterPro"/>
</dbReference>
<reference evidence="2 3" key="1">
    <citation type="journal article" date="2013" name="Nature">
        <title>Insights into bilaterian evolution from three spiralian genomes.</title>
        <authorList>
            <person name="Simakov O."/>
            <person name="Marletaz F."/>
            <person name="Cho S.J."/>
            <person name="Edsinger-Gonzales E."/>
            <person name="Havlak P."/>
            <person name="Hellsten U."/>
            <person name="Kuo D.H."/>
            <person name="Larsson T."/>
            <person name="Lv J."/>
            <person name="Arendt D."/>
            <person name="Savage R."/>
            <person name="Osoegawa K."/>
            <person name="de Jong P."/>
            <person name="Grimwood J."/>
            <person name="Chapman J.A."/>
            <person name="Shapiro H."/>
            <person name="Aerts A."/>
            <person name="Otillar R.P."/>
            <person name="Terry A.Y."/>
            <person name="Boore J.L."/>
            <person name="Grigoriev I.V."/>
            <person name="Lindberg D.R."/>
            <person name="Seaver E.C."/>
            <person name="Weisblat D.A."/>
            <person name="Putnam N.H."/>
            <person name="Rokhsar D.S."/>
        </authorList>
    </citation>
    <scope>NUCLEOTIDE SEQUENCE [LARGE SCALE GENOMIC DNA]</scope>
</reference>
<dbReference type="Proteomes" id="UP000030746">
    <property type="component" value="Unassembled WGS sequence"/>
</dbReference>
<dbReference type="GO" id="GO:0030286">
    <property type="term" value="C:dynein complex"/>
    <property type="evidence" value="ECO:0007669"/>
    <property type="project" value="InterPro"/>
</dbReference>
<dbReference type="InterPro" id="IPR026983">
    <property type="entry name" value="DHC"/>
</dbReference>
<dbReference type="OrthoDB" id="10251809at2759"/>
<evidence type="ECO:0000313" key="2">
    <source>
        <dbReference type="EMBL" id="ESO89557.1"/>
    </source>
</evidence>
<protein>
    <recommendedName>
        <fullName evidence="1">Dynein heavy chain hydrolytic ATP-binding dynein motor region domain-containing protein</fullName>
    </recommendedName>
</protein>
<dbReference type="GeneID" id="20251472"/>